<proteinExistence type="predicted"/>
<protein>
    <submittedName>
        <fullName evidence="1">Uncharacterized protein</fullName>
    </submittedName>
</protein>
<dbReference type="EMBL" id="JANRMS010000004">
    <property type="protein sequence ID" value="KAJ3550264.1"/>
    <property type="molecule type" value="Genomic_DNA"/>
</dbReference>
<organism evidence="1 2">
    <name type="scientific">Fusarium decemcellulare</name>
    <dbReference type="NCBI Taxonomy" id="57161"/>
    <lineage>
        <taxon>Eukaryota</taxon>
        <taxon>Fungi</taxon>
        <taxon>Dikarya</taxon>
        <taxon>Ascomycota</taxon>
        <taxon>Pezizomycotina</taxon>
        <taxon>Sordariomycetes</taxon>
        <taxon>Hypocreomycetidae</taxon>
        <taxon>Hypocreales</taxon>
        <taxon>Nectriaceae</taxon>
        <taxon>Fusarium</taxon>
        <taxon>Fusarium decemcellulare species complex</taxon>
    </lineage>
</organism>
<evidence type="ECO:0000313" key="2">
    <source>
        <dbReference type="Proteomes" id="UP001148629"/>
    </source>
</evidence>
<reference evidence="1" key="1">
    <citation type="submission" date="2022-08" db="EMBL/GenBank/DDBJ databases">
        <title>Genome Sequence of Fusarium decemcellulare.</title>
        <authorList>
            <person name="Buettner E."/>
        </authorList>
    </citation>
    <scope>NUCLEOTIDE SEQUENCE</scope>
    <source>
        <strain evidence="1">Babe19</strain>
    </source>
</reference>
<comment type="caution">
    <text evidence="1">The sequence shown here is derived from an EMBL/GenBank/DDBJ whole genome shotgun (WGS) entry which is preliminary data.</text>
</comment>
<dbReference type="Proteomes" id="UP001148629">
    <property type="component" value="Unassembled WGS sequence"/>
</dbReference>
<keyword evidence="2" id="KW-1185">Reference proteome</keyword>
<gene>
    <name evidence="1" type="ORF">NM208_g56</name>
</gene>
<accession>A0ACC1T0L6</accession>
<name>A0ACC1T0L6_9HYPO</name>
<sequence length="193" mass="19653">MTMMGVVILFALLLFLLLVPLILPVGHGILQLVTGKGTSHGANDGARRAVSCLAAKLVPSKCSSSTAGESTHHATLAIWTVGTTWAVLVAILTRVALIGWPGAILGSWSRSSSCLPSQGETVDNLPAGVPRAGGLVGEVLPDNLPVGSLPADGLPEGNLLAGCRPVGNPAGNPAVGRNCGKSWLLLDDLDDVD</sequence>
<evidence type="ECO:0000313" key="1">
    <source>
        <dbReference type="EMBL" id="KAJ3550264.1"/>
    </source>
</evidence>